<keyword evidence="2" id="KW-1185">Reference proteome</keyword>
<sequence length="211" mass="23636">MLSTSTSLEQLTAFDGYTRQEKSKIFYVMTIIYDMTTQALILTPFEGLAENQKRNKQLEELMRNKALKKDYSVEKTLDGCSCPGGHFSLDVCSNLDEHSSLGECSSLDRCSSLDELSSLNGHSSLNRCSSLDRCSSVDRCCSLDENSSSGGRSSLDEHFSMDRHSSLEGHSSLDGHSILDRHFEQYSKHLINTELQKCPFNNTYLVPLLII</sequence>
<dbReference type="VEuPathDB" id="VectorBase:GAUT033778"/>
<proteinExistence type="predicted"/>
<organism evidence="1 2">
    <name type="scientific">Glossina austeni</name>
    <name type="common">Savannah tsetse fly</name>
    <dbReference type="NCBI Taxonomy" id="7395"/>
    <lineage>
        <taxon>Eukaryota</taxon>
        <taxon>Metazoa</taxon>
        <taxon>Ecdysozoa</taxon>
        <taxon>Arthropoda</taxon>
        <taxon>Hexapoda</taxon>
        <taxon>Insecta</taxon>
        <taxon>Pterygota</taxon>
        <taxon>Neoptera</taxon>
        <taxon>Endopterygota</taxon>
        <taxon>Diptera</taxon>
        <taxon>Brachycera</taxon>
        <taxon>Muscomorpha</taxon>
        <taxon>Hippoboscoidea</taxon>
        <taxon>Glossinidae</taxon>
        <taxon>Glossina</taxon>
    </lineage>
</organism>
<dbReference type="Proteomes" id="UP000078200">
    <property type="component" value="Unassembled WGS sequence"/>
</dbReference>
<accession>A0A1A9VDI8</accession>
<evidence type="ECO:0000313" key="2">
    <source>
        <dbReference type="Proteomes" id="UP000078200"/>
    </source>
</evidence>
<dbReference type="EnsemblMetazoa" id="GAUT033778-RA">
    <property type="protein sequence ID" value="GAUT033778-PA"/>
    <property type="gene ID" value="GAUT033778"/>
</dbReference>
<protein>
    <submittedName>
        <fullName evidence="1">Uncharacterized protein</fullName>
    </submittedName>
</protein>
<dbReference type="AlphaFoldDB" id="A0A1A9VDI8"/>
<reference evidence="1" key="1">
    <citation type="submission" date="2020-05" db="UniProtKB">
        <authorList>
            <consortium name="EnsemblMetazoa"/>
        </authorList>
    </citation>
    <scope>IDENTIFICATION</scope>
    <source>
        <strain evidence="1">TTRI</strain>
    </source>
</reference>
<name>A0A1A9VDI8_GLOAU</name>
<evidence type="ECO:0000313" key="1">
    <source>
        <dbReference type="EnsemblMetazoa" id="GAUT033778-PA"/>
    </source>
</evidence>